<dbReference type="EMBL" id="JAACJM010000104">
    <property type="protein sequence ID" value="KAF5346252.1"/>
    <property type="molecule type" value="Genomic_DNA"/>
</dbReference>
<name>A0A8H5CTC6_9AGAR</name>
<dbReference type="AlphaFoldDB" id="A0A8H5CTC6"/>
<organism evidence="1 2">
    <name type="scientific">Tetrapyrgos nigripes</name>
    <dbReference type="NCBI Taxonomy" id="182062"/>
    <lineage>
        <taxon>Eukaryota</taxon>
        <taxon>Fungi</taxon>
        <taxon>Dikarya</taxon>
        <taxon>Basidiomycota</taxon>
        <taxon>Agaricomycotina</taxon>
        <taxon>Agaricomycetes</taxon>
        <taxon>Agaricomycetidae</taxon>
        <taxon>Agaricales</taxon>
        <taxon>Marasmiineae</taxon>
        <taxon>Marasmiaceae</taxon>
        <taxon>Tetrapyrgos</taxon>
    </lineage>
</organism>
<evidence type="ECO:0000313" key="2">
    <source>
        <dbReference type="Proteomes" id="UP000559256"/>
    </source>
</evidence>
<gene>
    <name evidence="1" type="ORF">D9758_014401</name>
</gene>
<protein>
    <submittedName>
        <fullName evidence="1">Uncharacterized protein</fullName>
    </submittedName>
</protein>
<accession>A0A8H5CTC6</accession>
<comment type="caution">
    <text evidence="1">The sequence shown here is derived from an EMBL/GenBank/DDBJ whole genome shotgun (WGS) entry which is preliminary data.</text>
</comment>
<sequence length="247" mass="27494">MYHHLRKTFSSPATALSSGQQSLDNHQLLCLSPSESGPLSRVIQILSSSSKRSQLLLNIPLSKYRRPGLYPMVILPSEDDGKVFEAVGSHLDPLLPMFAFLRCWMCYTGGTQALPIGLIASRFRVPPSPALLPHYIHNSSPFRPYSVIPDAILGVLRHEQPDGGVFKASGSRPHSICLPCPPPPRELKISSHSTPISFVPGSFLGLFNPLNPMVKVSKPPDLCRMRYREFSRLVRFEMLITLERETP</sequence>
<proteinExistence type="predicted"/>
<keyword evidence="2" id="KW-1185">Reference proteome</keyword>
<dbReference type="Proteomes" id="UP000559256">
    <property type="component" value="Unassembled WGS sequence"/>
</dbReference>
<evidence type="ECO:0000313" key="1">
    <source>
        <dbReference type="EMBL" id="KAF5346252.1"/>
    </source>
</evidence>
<reference evidence="1 2" key="1">
    <citation type="journal article" date="2020" name="ISME J.">
        <title>Uncovering the hidden diversity of litter-decomposition mechanisms in mushroom-forming fungi.</title>
        <authorList>
            <person name="Floudas D."/>
            <person name="Bentzer J."/>
            <person name="Ahren D."/>
            <person name="Johansson T."/>
            <person name="Persson P."/>
            <person name="Tunlid A."/>
        </authorList>
    </citation>
    <scope>NUCLEOTIDE SEQUENCE [LARGE SCALE GENOMIC DNA]</scope>
    <source>
        <strain evidence="1 2">CBS 291.85</strain>
    </source>
</reference>